<reference evidence="1" key="1">
    <citation type="journal article" date="2020" name="mSystems">
        <title>Genome- and Community-Level Interaction Insights into Carbon Utilization and Element Cycling Functions of Hydrothermarchaeota in Hydrothermal Sediment.</title>
        <authorList>
            <person name="Zhou Z."/>
            <person name="Liu Y."/>
            <person name="Xu W."/>
            <person name="Pan J."/>
            <person name="Luo Z.H."/>
            <person name="Li M."/>
        </authorList>
    </citation>
    <scope>NUCLEOTIDE SEQUENCE [LARGE SCALE GENOMIC DNA]</scope>
    <source>
        <strain evidence="1">SpSt-479</strain>
    </source>
</reference>
<accession>A0A7V2ZKP7</accession>
<evidence type="ECO:0000313" key="1">
    <source>
        <dbReference type="EMBL" id="HFI91701.1"/>
    </source>
</evidence>
<dbReference type="EMBL" id="DSUJ01000008">
    <property type="protein sequence ID" value="HFI91701.1"/>
    <property type="molecule type" value="Genomic_DNA"/>
</dbReference>
<dbReference type="Gene3D" id="2.40.160.60">
    <property type="entry name" value="Outer membrane protein transport protein (OMPP1/FadL/TodX)"/>
    <property type="match status" value="1"/>
</dbReference>
<proteinExistence type="predicted"/>
<dbReference type="AlphaFoldDB" id="A0A7V2ZKP7"/>
<comment type="caution">
    <text evidence="1">The sequence shown here is derived from an EMBL/GenBank/DDBJ whole genome shotgun (WGS) entry which is preliminary data.</text>
</comment>
<organism evidence="1">
    <name type="scientific">Ignavibacterium album</name>
    <dbReference type="NCBI Taxonomy" id="591197"/>
    <lineage>
        <taxon>Bacteria</taxon>
        <taxon>Pseudomonadati</taxon>
        <taxon>Ignavibacteriota</taxon>
        <taxon>Ignavibacteria</taxon>
        <taxon>Ignavibacteriales</taxon>
        <taxon>Ignavibacteriaceae</taxon>
        <taxon>Ignavibacterium</taxon>
    </lineage>
</organism>
<dbReference type="SUPFAM" id="SSF56935">
    <property type="entry name" value="Porins"/>
    <property type="match status" value="1"/>
</dbReference>
<protein>
    <submittedName>
        <fullName evidence="1">PorV/PorQ family protein</fullName>
    </submittedName>
</protein>
<sequence length="342" mass="37708">MKKIKLSSRYIITLFVIIMIIQPAFAQNKSGTTIGQFLKIEPSARVVGIGNAGASLYGEVSNIFYNPASLGRLESSDVQFTYNKWLADITYNYMAAGINIEGIGTFALVGTMLNSGEMDVRTVEQPLGTGEKFSVKNFALGLGYGLMLTDRVSVGMQINYITEMIWHSSLSTFGLNFGVQYQLIDLGLTLGASVSNFGARASYDGRDLWLNYDMNPKKYGDNDQLPAEFRTDAFALPTIFRAGLSYKFNFDKDYSVLIAADAIHQNDNSQSVSLGAEISLLEYFNIRAGYRNLFLPDLEGGLVLGGGIKKDFAGSYNIRFDYAYADYGRLTETHRVTVGLGF</sequence>
<name>A0A7V2ZKP7_9BACT</name>
<dbReference type="NCBIfam" id="NF033709">
    <property type="entry name" value="PorV_fam"/>
    <property type="match status" value="1"/>
</dbReference>
<gene>
    <name evidence="1" type="ORF">ENS31_09280</name>
</gene>